<evidence type="ECO:0000256" key="2">
    <source>
        <dbReference type="ARBA" id="ARBA00001946"/>
    </source>
</evidence>
<evidence type="ECO:0000256" key="1">
    <source>
        <dbReference type="ARBA" id="ARBA00000012"/>
    </source>
</evidence>
<dbReference type="PROSITE" id="PS00793">
    <property type="entry name" value="DHPS_2"/>
    <property type="match status" value="1"/>
</dbReference>
<dbReference type="SUPFAM" id="SSF51717">
    <property type="entry name" value="Dihydropteroate synthetase-like"/>
    <property type="match status" value="1"/>
</dbReference>
<keyword evidence="7" id="KW-0460">Magnesium</keyword>
<name>A0A094QFU0_9ZZZZ</name>
<evidence type="ECO:0000256" key="7">
    <source>
        <dbReference type="ARBA" id="ARBA00022842"/>
    </source>
</evidence>
<dbReference type="PROSITE" id="PS00792">
    <property type="entry name" value="DHPS_1"/>
    <property type="match status" value="1"/>
</dbReference>
<evidence type="ECO:0000259" key="10">
    <source>
        <dbReference type="PROSITE" id="PS50972"/>
    </source>
</evidence>
<dbReference type="InterPro" id="IPR045031">
    <property type="entry name" value="DHP_synth-like"/>
</dbReference>
<dbReference type="PANTHER" id="PTHR20941">
    <property type="entry name" value="FOLATE SYNTHESIS PROTEINS"/>
    <property type="match status" value="1"/>
</dbReference>
<keyword evidence="5" id="KW-0808">Transferase</keyword>
<reference evidence="11" key="1">
    <citation type="submission" date="2014-06" db="EMBL/GenBank/DDBJ databases">
        <title>Key roles for freshwater Actinobacteria revealed by deep metagenomic sequencing.</title>
        <authorList>
            <person name="Ghai R."/>
            <person name="Mizuno C.M."/>
            <person name="Picazo A."/>
            <person name="Camacho A."/>
            <person name="Rodriguez-Valera F."/>
        </authorList>
    </citation>
    <scope>NUCLEOTIDE SEQUENCE</scope>
</reference>
<evidence type="ECO:0000256" key="9">
    <source>
        <dbReference type="SAM" id="MobiDB-lite"/>
    </source>
</evidence>
<evidence type="ECO:0000256" key="4">
    <source>
        <dbReference type="ARBA" id="ARBA00012458"/>
    </source>
</evidence>
<comment type="caution">
    <text evidence="11">The sequence shown here is derived from an EMBL/GenBank/DDBJ whole genome shotgun (WGS) entry which is preliminary data.</text>
</comment>
<keyword evidence="8" id="KW-0289">Folate biosynthesis</keyword>
<dbReference type="InterPro" id="IPR011005">
    <property type="entry name" value="Dihydropteroate_synth-like_sf"/>
</dbReference>
<feature type="compositionally biased region" description="Low complexity" evidence="9">
    <location>
        <begin position="344"/>
        <end position="355"/>
    </location>
</feature>
<evidence type="ECO:0000256" key="3">
    <source>
        <dbReference type="ARBA" id="ARBA00004763"/>
    </source>
</evidence>
<dbReference type="NCBIfam" id="TIGR01496">
    <property type="entry name" value="DHPS"/>
    <property type="match status" value="1"/>
</dbReference>
<feature type="domain" description="Pterin-binding" evidence="10">
    <location>
        <begin position="6"/>
        <end position="260"/>
    </location>
</feature>
<dbReference type="GO" id="GO:0046654">
    <property type="term" value="P:tetrahydrofolate biosynthetic process"/>
    <property type="evidence" value="ECO:0007669"/>
    <property type="project" value="TreeGrafter"/>
</dbReference>
<dbReference type="GO" id="GO:0004156">
    <property type="term" value="F:dihydropteroate synthase activity"/>
    <property type="evidence" value="ECO:0007669"/>
    <property type="project" value="UniProtKB-EC"/>
</dbReference>
<dbReference type="PROSITE" id="PS50972">
    <property type="entry name" value="PTERIN_BINDING"/>
    <property type="match status" value="1"/>
</dbReference>
<dbReference type="AlphaFoldDB" id="A0A094QFU0"/>
<keyword evidence="6" id="KW-0479">Metal-binding</keyword>
<sequence length="372" mass="39896">MTERRTLIMGVLNVTPDSFSDGGDYLDTRDAIDRGMELAAQGADIVDVGGESTRPGAERVTPEEEQFRVMPVISALTAAGVAVSIDTMNASTAILAVESGAQYINDVSGGLADFFMPRTAASTGVTYIASHWRGHSSDMDTKAIYKDAPTDIRRELLNRANALLEAGIERDKLVLDPGLGFAKTAEHNWQMLGRMEELMALGYPILVGASRKRFLTALLTEDSTLDDRDNASVAVSVLAANAGAWGVRVHDVARTFAALRASVPSRNIRARAADTERDLRVAQVTRELAELEFDLDAELAIATEMRREEETRQKVIAALIRQAKLQAQEAAERAEAARLDALPRGTAGFGATTGAIPSPASQSTPDDSGPRA</sequence>
<evidence type="ECO:0000313" key="11">
    <source>
        <dbReference type="EMBL" id="KGA21159.1"/>
    </source>
</evidence>
<dbReference type="Gene3D" id="3.20.20.20">
    <property type="entry name" value="Dihydropteroate synthase-like"/>
    <property type="match status" value="1"/>
</dbReference>
<dbReference type="GO" id="GO:0046656">
    <property type="term" value="P:folic acid biosynthetic process"/>
    <property type="evidence" value="ECO:0007669"/>
    <property type="project" value="UniProtKB-KW"/>
</dbReference>
<evidence type="ECO:0000256" key="8">
    <source>
        <dbReference type="ARBA" id="ARBA00022909"/>
    </source>
</evidence>
<evidence type="ECO:0000256" key="5">
    <source>
        <dbReference type="ARBA" id="ARBA00022679"/>
    </source>
</evidence>
<organism evidence="11">
    <name type="scientific">freshwater metagenome</name>
    <dbReference type="NCBI Taxonomy" id="449393"/>
    <lineage>
        <taxon>unclassified sequences</taxon>
        <taxon>metagenomes</taxon>
        <taxon>ecological metagenomes</taxon>
    </lineage>
</organism>
<protein>
    <recommendedName>
        <fullName evidence="4">dihydropteroate synthase</fullName>
        <ecNumber evidence="4">2.5.1.15</ecNumber>
    </recommendedName>
</protein>
<dbReference type="EMBL" id="JNSL01000012">
    <property type="protein sequence ID" value="KGA21159.1"/>
    <property type="molecule type" value="Genomic_DNA"/>
</dbReference>
<feature type="region of interest" description="Disordered" evidence="9">
    <location>
        <begin position="344"/>
        <end position="372"/>
    </location>
</feature>
<comment type="cofactor">
    <cofactor evidence="2">
        <name>Mg(2+)</name>
        <dbReference type="ChEBI" id="CHEBI:18420"/>
    </cofactor>
</comment>
<evidence type="ECO:0000256" key="6">
    <source>
        <dbReference type="ARBA" id="ARBA00022723"/>
    </source>
</evidence>
<dbReference type="EC" id="2.5.1.15" evidence="4"/>
<dbReference type="Pfam" id="PF00809">
    <property type="entry name" value="Pterin_bind"/>
    <property type="match status" value="1"/>
</dbReference>
<dbReference type="InterPro" id="IPR000489">
    <property type="entry name" value="Pterin-binding_dom"/>
</dbReference>
<dbReference type="CDD" id="cd00739">
    <property type="entry name" value="DHPS"/>
    <property type="match status" value="1"/>
</dbReference>
<comment type="catalytic activity">
    <reaction evidence="1">
        <text>(7,8-dihydropterin-6-yl)methyl diphosphate + 4-aminobenzoate = 7,8-dihydropteroate + diphosphate</text>
        <dbReference type="Rhea" id="RHEA:19949"/>
        <dbReference type="ChEBI" id="CHEBI:17836"/>
        <dbReference type="ChEBI" id="CHEBI:17839"/>
        <dbReference type="ChEBI" id="CHEBI:33019"/>
        <dbReference type="ChEBI" id="CHEBI:72950"/>
        <dbReference type="EC" id="2.5.1.15"/>
    </reaction>
</comment>
<dbReference type="GO" id="GO:0005829">
    <property type="term" value="C:cytosol"/>
    <property type="evidence" value="ECO:0007669"/>
    <property type="project" value="TreeGrafter"/>
</dbReference>
<dbReference type="GO" id="GO:0046872">
    <property type="term" value="F:metal ion binding"/>
    <property type="evidence" value="ECO:0007669"/>
    <property type="project" value="UniProtKB-KW"/>
</dbReference>
<proteinExistence type="predicted"/>
<accession>A0A094QFU0</accession>
<comment type="pathway">
    <text evidence="3">Cofactor biosynthesis; tetrahydrofolate biosynthesis; 7,8-dihydrofolate from 2-amino-4-hydroxy-6-hydroxymethyl-7,8-dihydropteridine diphosphate and 4-aminobenzoate: step 1/2.</text>
</comment>
<gene>
    <name evidence="11" type="ORF">GM51_3300</name>
</gene>
<dbReference type="PANTHER" id="PTHR20941:SF1">
    <property type="entry name" value="FOLIC ACID SYNTHESIS PROTEIN FOL1"/>
    <property type="match status" value="1"/>
</dbReference>
<dbReference type="InterPro" id="IPR006390">
    <property type="entry name" value="DHP_synth_dom"/>
</dbReference>